<dbReference type="Gramene" id="OMERI02G05350.4">
    <property type="protein sequence ID" value="OMERI02G05350.4"/>
    <property type="gene ID" value="OMERI02G05350"/>
</dbReference>
<reference evidence="2" key="1">
    <citation type="submission" date="2015-04" db="UniProtKB">
        <authorList>
            <consortium name="EnsemblPlants"/>
        </authorList>
    </citation>
    <scope>IDENTIFICATION</scope>
</reference>
<name>A0A0E0CFX8_9ORYZ</name>
<sequence length="168" mass="18183">MNTNTQTGGGGNSAPRDLRRPARWRHVRPTLPAPSTDPPAPRSRPLCSAFLIQFRRQAGAAAHAVATSTAEGSASVLVTPASSPALGRPNNSRFRPNIAELSPSRAAVFLSLRACPPLLFFLSPSAAVPFSFLTRSRNDQEIGCSHFSYLREEIKKPYRGEDRGELDS</sequence>
<keyword evidence="3" id="KW-1185">Reference proteome</keyword>
<evidence type="ECO:0000313" key="2">
    <source>
        <dbReference type="EnsemblPlants" id="OMERI02G05350.4"/>
    </source>
</evidence>
<feature type="compositionally biased region" description="Pro residues" evidence="1">
    <location>
        <begin position="31"/>
        <end position="42"/>
    </location>
</feature>
<feature type="region of interest" description="Disordered" evidence="1">
    <location>
        <begin position="1"/>
        <end position="42"/>
    </location>
</feature>
<dbReference type="HOGENOM" id="CLU_1589061_0_0_1"/>
<evidence type="ECO:0000313" key="3">
    <source>
        <dbReference type="Proteomes" id="UP000008021"/>
    </source>
</evidence>
<dbReference type="Proteomes" id="UP000008021">
    <property type="component" value="Chromosome 2"/>
</dbReference>
<dbReference type="AlphaFoldDB" id="A0A0E0CFX8"/>
<organism evidence="2">
    <name type="scientific">Oryza meridionalis</name>
    <dbReference type="NCBI Taxonomy" id="40149"/>
    <lineage>
        <taxon>Eukaryota</taxon>
        <taxon>Viridiplantae</taxon>
        <taxon>Streptophyta</taxon>
        <taxon>Embryophyta</taxon>
        <taxon>Tracheophyta</taxon>
        <taxon>Spermatophyta</taxon>
        <taxon>Magnoliopsida</taxon>
        <taxon>Liliopsida</taxon>
        <taxon>Poales</taxon>
        <taxon>Poaceae</taxon>
        <taxon>BOP clade</taxon>
        <taxon>Oryzoideae</taxon>
        <taxon>Oryzeae</taxon>
        <taxon>Oryzinae</taxon>
        <taxon>Oryza</taxon>
    </lineage>
</organism>
<proteinExistence type="predicted"/>
<protein>
    <submittedName>
        <fullName evidence="2">Uncharacterized protein</fullName>
    </submittedName>
</protein>
<accession>A0A0E0CFX8</accession>
<evidence type="ECO:0000256" key="1">
    <source>
        <dbReference type="SAM" id="MobiDB-lite"/>
    </source>
</evidence>
<reference evidence="2" key="2">
    <citation type="submission" date="2018-05" db="EMBL/GenBank/DDBJ databases">
        <title>OmerRS3 (Oryza meridionalis Reference Sequence Version 3).</title>
        <authorList>
            <person name="Zhang J."/>
            <person name="Kudrna D."/>
            <person name="Lee S."/>
            <person name="Talag J."/>
            <person name="Welchert J."/>
            <person name="Wing R.A."/>
        </authorList>
    </citation>
    <scope>NUCLEOTIDE SEQUENCE [LARGE SCALE GENOMIC DNA]</scope>
    <source>
        <strain evidence="2">cv. OR44</strain>
    </source>
</reference>
<dbReference type="EnsemblPlants" id="OMERI02G05350.4">
    <property type="protein sequence ID" value="OMERI02G05350.4"/>
    <property type="gene ID" value="OMERI02G05350"/>
</dbReference>